<sequence>MQKNYLSGWGLFGSLRLGTLIMMLCLAATGFGQSFKPDQFYRLVSRDGRVATIGENAGNNDPIFLSKEKKGDLQQLWLVQKTAGGATALVTLSPIWVLTMAISRLVKAIRYCSGHKVKAMAISSGKLNQLAHQLPMERFF</sequence>
<dbReference type="AlphaFoldDB" id="A0A5B8VS58"/>
<feature type="transmembrane region" description="Helical" evidence="1">
    <location>
        <begin position="86"/>
        <end position="106"/>
    </location>
</feature>
<evidence type="ECO:0000313" key="3">
    <source>
        <dbReference type="Proteomes" id="UP000321291"/>
    </source>
</evidence>
<dbReference type="RefSeq" id="WP_146787855.1">
    <property type="nucleotide sequence ID" value="NZ_CP042434.1"/>
</dbReference>
<keyword evidence="1" id="KW-1133">Transmembrane helix</keyword>
<name>A0A5B8VS58_9BACT</name>
<protein>
    <submittedName>
        <fullName evidence="2">Uncharacterized protein</fullName>
    </submittedName>
</protein>
<organism evidence="2 3">
    <name type="scientific">Arachidicoccus ginsenosidivorans</name>
    <dbReference type="NCBI Taxonomy" id="496057"/>
    <lineage>
        <taxon>Bacteria</taxon>
        <taxon>Pseudomonadati</taxon>
        <taxon>Bacteroidota</taxon>
        <taxon>Chitinophagia</taxon>
        <taxon>Chitinophagales</taxon>
        <taxon>Chitinophagaceae</taxon>
        <taxon>Arachidicoccus</taxon>
    </lineage>
</organism>
<keyword evidence="1" id="KW-0812">Transmembrane</keyword>
<dbReference type="KEGG" id="agi:FSB73_23035"/>
<keyword evidence="1" id="KW-0472">Membrane</keyword>
<proteinExistence type="predicted"/>
<evidence type="ECO:0000313" key="2">
    <source>
        <dbReference type="EMBL" id="QEC74113.1"/>
    </source>
</evidence>
<dbReference type="Proteomes" id="UP000321291">
    <property type="component" value="Chromosome"/>
</dbReference>
<keyword evidence="3" id="KW-1185">Reference proteome</keyword>
<evidence type="ECO:0000256" key="1">
    <source>
        <dbReference type="SAM" id="Phobius"/>
    </source>
</evidence>
<accession>A0A5B8VS58</accession>
<gene>
    <name evidence="2" type="ORF">FSB73_23035</name>
</gene>
<reference evidence="2 3" key="1">
    <citation type="journal article" date="2017" name="Int. J. Syst. Evol. Microbiol.">
        <title>Arachidicoccus ginsenosidivorans sp. nov., with ginsenoside-converting activity isolated from ginseng cultivating soil.</title>
        <authorList>
            <person name="Siddiqi M.Z."/>
            <person name="Aslam Z."/>
            <person name="Im W.T."/>
        </authorList>
    </citation>
    <scope>NUCLEOTIDE SEQUENCE [LARGE SCALE GENOMIC DNA]</scope>
    <source>
        <strain evidence="2 3">Gsoil 809</strain>
    </source>
</reference>
<dbReference type="EMBL" id="CP042434">
    <property type="protein sequence ID" value="QEC74113.1"/>
    <property type="molecule type" value="Genomic_DNA"/>
</dbReference>